<dbReference type="GO" id="GO:0046496">
    <property type="term" value="P:nicotinamide nucleotide metabolic process"/>
    <property type="evidence" value="ECO:0007669"/>
    <property type="project" value="UniProtKB-UniRule"/>
</dbReference>
<comment type="function">
    <text evidence="14 19">Bifunctional enzyme that catalyzes the epimerization of the S- and R-forms of NAD(P)HX and the dehydration of the S-form of NAD(P)HX at the expense of ADP, which is converted to AMP. This allows the repair of both epimers of NAD(P)HX, a damaged form of NAD(P)H that is a result of enzymatic or heat-dependent hydration.</text>
</comment>
<feature type="binding site" evidence="18">
    <location>
        <position position="157"/>
    </location>
    <ligand>
        <name>(6S)-NADPHX</name>
        <dbReference type="ChEBI" id="CHEBI:64076"/>
    </ligand>
</feature>
<comment type="similarity">
    <text evidence="17">Belongs to the NnrD/CARKD family.</text>
</comment>
<keyword evidence="5 18" id="KW-0479">Metal-binding</keyword>
<gene>
    <name evidence="17" type="primary">nnrD</name>
    <name evidence="18" type="synonym">nnrE</name>
    <name evidence="22" type="ORF">CCY01nite_30960</name>
</gene>
<feature type="binding site" evidence="17">
    <location>
        <position position="324"/>
    </location>
    <ligand>
        <name>(6S)-NADPHX</name>
        <dbReference type="ChEBI" id="CHEBI:64076"/>
    </ligand>
</feature>
<comment type="function">
    <text evidence="18">Catalyzes the epimerization of the S- and R-forms of NAD(P)HX, a damaged form of NAD(P)H that is a result of enzymatic or heat-dependent hydration. This is a prerequisite for the S-specific NAD(P)H-hydrate dehydratase to allow the repair of both epimers of NAD(P)HX.</text>
</comment>
<sequence length="502" mass="54778">MKILSAQQIRAADAYTIEHEPIRSVLLMERAAAECAGWMVHTFGENPPPFYIFCGMGNNGGDGLVIARLLKEHGFSVQAWLVHHSDKASEDNLANQPHYPELQHIHSLTDFPSIDAEGVVVDAIFGTGLSRPVEGWTAGIIHKINDQRGRHTIVSIDMPSGLMADKPAGHAPCIHARYTLSFQFYKLAFMLPENADRAGQVVILEIGLHPDYITQVQTRFHVVDKHIVRTIYQPRDPFAHKGTYGHSLIIAGSYGKMGAAVLSARACLRAGAGLVTAHIPRCGYEIMQTAVPEAMCETEDTQHINTHFHETVKDSYATIGIGPGIGTEAATAKALEKLLSQYEKPMVLDADALNIISTYPFLLHKIPHSSILTPHPKEFERLFGATEDQFERLELLSSKARELQLYILLKGRYSAMACPDGAVYFNPTGNPGMASAGSGDVLTGILTGLLCQGYTPKAALLLGAWLHGLAGDLAADDISEESLIAEDIINYLGQAWLNVRNT</sequence>
<feature type="domain" description="YjeF N-terminal" evidence="21">
    <location>
        <begin position="9"/>
        <end position="214"/>
    </location>
</feature>
<dbReference type="SUPFAM" id="SSF64153">
    <property type="entry name" value="YjeF N-terminal domain-like"/>
    <property type="match status" value="1"/>
</dbReference>
<evidence type="ECO:0000256" key="4">
    <source>
        <dbReference type="ARBA" id="ARBA00009524"/>
    </source>
</evidence>
<comment type="similarity">
    <text evidence="4 19">In the C-terminal section; belongs to the NnrD/CARKD family.</text>
</comment>
<dbReference type="Pfam" id="PF03853">
    <property type="entry name" value="YjeF_N"/>
    <property type="match status" value="1"/>
</dbReference>
<dbReference type="GO" id="GO:0052855">
    <property type="term" value="F:ADP-dependent NAD(P)H-hydrate dehydratase activity"/>
    <property type="evidence" value="ECO:0007669"/>
    <property type="project" value="UniProtKB-UniRule"/>
</dbReference>
<evidence type="ECO:0000256" key="3">
    <source>
        <dbReference type="ARBA" id="ARBA00006001"/>
    </source>
</evidence>
<dbReference type="GO" id="GO:0046872">
    <property type="term" value="F:metal ion binding"/>
    <property type="evidence" value="ECO:0007669"/>
    <property type="project" value="UniProtKB-UniRule"/>
</dbReference>
<comment type="cofactor">
    <cofactor evidence="18 19">
        <name>K(+)</name>
        <dbReference type="ChEBI" id="CHEBI:29103"/>
    </cofactor>
    <text evidence="18 19">Binds 1 potassium ion per subunit.</text>
</comment>
<feature type="domain" description="YjeF C-terminal" evidence="20">
    <location>
        <begin position="224"/>
        <end position="499"/>
    </location>
</feature>
<feature type="binding site" evidence="17">
    <location>
        <begin position="410"/>
        <end position="414"/>
    </location>
    <ligand>
        <name>AMP</name>
        <dbReference type="ChEBI" id="CHEBI:456215"/>
    </ligand>
</feature>
<comment type="function">
    <text evidence="17">Catalyzes the dehydration of the S-form of NAD(P)HX at the expense of ADP, which is converted to AMP. Together with NAD(P)HX epimerase, which catalyzes the epimerization of the S- and R-forms, the enzyme allows the repair of both epimers of NAD(P)HX, a damaged form of NAD(P)H that is a result of enzymatic or heat-dependent hydration.</text>
</comment>
<protein>
    <recommendedName>
        <fullName evidence="19">Bifunctional NAD(P)H-hydrate repair enzyme</fullName>
    </recommendedName>
    <alternativeName>
        <fullName evidence="19">Nicotinamide nucleotide repair protein</fullName>
    </alternativeName>
    <domain>
        <recommendedName>
            <fullName evidence="19">ADP-dependent (S)-NAD(P)H-hydrate dehydratase</fullName>
            <ecNumber evidence="19">4.2.1.136</ecNumber>
        </recommendedName>
        <alternativeName>
            <fullName evidence="19">ADP-dependent NAD(P)HX dehydratase</fullName>
        </alternativeName>
    </domain>
    <domain>
        <recommendedName>
            <fullName evidence="19">NAD(P)H-hydrate epimerase</fullName>
            <ecNumber evidence="19">5.1.99.6</ecNumber>
        </recommendedName>
    </domain>
</protein>
<feature type="binding site" evidence="17">
    <location>
        <position position="440"/>
    </location>
    <ligand>
        <name>(6S)-NADPHX</name>
        <dbReference type="ChEBI" id="CHEBI:64076"/>
    </ligand>
</feature>
<name>A0A512RMB0_9BACT</name>
<evidence type="ECO:0000256" key="11">
    <source>
        <dbReference type="ARBA" id="ARBA00023235"/>
    </source>
</evidence>
<comment type="caution">
    <text evidence="22">The sequence shown here is derived from an EMBL/GenBank/DDBJ whole genome shotgun (WGS) entry which is preliminary data.</text>
</comment>
<comment type="catalytic activity">
    <reaction evidence="15 17 19">
        <text>(6S)-NADHX + ADP = AMP + phosphate + NADH + H(+)</text>
        <dbReference type="Rhea" id="RHEA:32223"/>
        <dbReference type="ChEBI" id="CHEBI:15378"/>
        <dbReference type="ChEBI" id="CHEBI:43474"/>
        <dbReference type="ChEBI" id="CHEBI:57945"/>
        <dbReference type="ChEBI" id="CHEBI:64074"/>
        <dbReference type="ChEBI" id="CHEBI:456215"/>
        <dbReference type="ChEBI" id="CHEBI:456216"/>
        <dbReference type="EC" id="4.2.1.136"/>
    </reaction>
</comment>
<evidence type="ECO:0000313" key="23">
    <source>
        <dbReference type="Proteomes" id="UP000321436"/>
    </source>
</evidence>
<dbReference type="Gene3D" id="3.40.50.10260">
    <property type="entry name" value="YjeF N-terminal domain"/>
    <property type="match status" value="1"/>
</dbReference>
<dbReference type="Proteomes" id="UP000321436">
    <property type="component" value="Unassembled WGS sequence"/>
</dbReference>
<dbReference type="CDD" id="cd01171">
    <property type="entry name" value="YXKO-related"/>
    <property type="match status" value="1"/>
</dbReference>
<dbReference type="PANTHER" id="PTHR12592:SF0">
    <property type="entry name" value="ATP-DEPENDENT (S)-NAD(P)H-HYDRATE DEHYDRATASE"/>
    <property type="match status" value="1"/>
</dbReference>
<keyword evidence="7 17" id="KW-0067">ATP-binding</keyword>
<reference evidence="22 23" key="1">
    <citation type="submission" date="2019-07" db="EMBL/GenBank/DDBJ databases">
        <title>Whole genome shotgun sequence of Chitinophaga cymbidii NBRC 109752.</title>
        <authorList>
            <person name="Hosoyama A."/>
            <person name="Uohara A."/>
            <person name="Ohji S."/>
            <person name="Ichikawa N."/>
        </authorList>
    </citation>
    <scope>NUCLEOTIDE SEQUENCE [LARGE SCALE GENOMIC DNA]</scope>
    <source>
        <strain evidence="22 23">NBRC 109752</strain>
    </source>
</reference>
<evidence type="ECO:0000256" key="18">
    <source>
        <dbReference type="HAMAP-Rule" id="MF_01966"/>
    </source>
</evidence>
<dbReference type="OrthoDB" id="9806925at2"/>
<evidence type="ECO:0000256" key="6">
    <source>
        <dbReference type="ARBA" id="ARBA00022741"/>
    </source>
</evidence>
<dbReference type="PROSITE" id="PS51383">
    <property type="entry name" value="YJEF_C_3"/>
    <property type="match status" value="1"/>
</dbReference>
<feature type="binding site" evidence="18">
    <location>
        <position position="59"/>
    </location>
    <ligand>
        <name>K(+)</name>
        <dbReference type="ChEBI" id="CHEBI:29103"/>
    </ligand>
</feature>
<dbReference type="InterPro" id="IPR000631">
    <property type="entry name" value="CARKD"/>
</dbReference>
<comment type="cofactor">
    <cofactor evidence="17">
        <name>Mg(2+)</name>
        <dbReference type="ChEBI" id="CHEBI:18420"/>
    </cofactor>
</comment>
<evidence type="ECO:0000256" key="1">
    <source>
        <dbReference type="ARBA" id="ARBA00000013"/>
    </source>
</evidence>
<dbReference type="Pfam" id="PF01256">
    <property type="entry name" value="Carb_kinase"/>
    <property type="match status" value="1"/>
</dbReference>
<evidence type="ECO:0000256" key="14">
    <source>
        <dbReference type="ARBA" id="ARBA00025153"/>
    </source>
</evidence>
<keyword evidence="6 17" id="KW-0547">Nucleotide-binding</keyword>
<comment type="catalytic activity">
    <reaction evidence="16 17 19">
        <text>(6S)-NADPHX + ADP = AMP + phosphate + NADPH + H(+)</text>
        <dbReference type="Rhea" id="RHEA:32235"/>
        <dbReference type="ChEBI" id="CHEBI:15378"/>
        <dbReference type="ChEBI" id="CHEBI:43474"/>
        <dbReference type="ChEBI" id="CHEBI:57783"/>
        <dbReference type="ChEBI" id="CHEBI:64076"/>
        <dbReference type="ChEBI" id="CHEBI:456215"/>
        <dbReference type="ChEBI" id="CHEBI:456216"/>
        <dbReference type="EC" id="4.2.1.136"/>
    </reaction>
</comment>
<dbReference type="PIRSF" id="PIRSF017184">
    <property type="entry name" value="Nnr"/>
    <property type="match status" value="1"/>
</dbReference>
<evidence type="ECO:0000256" key="8">
    <source>
        <dbReference type="ARBA" id="ARBA00022857"/>
    </source>
</evidence>
<organism evidence="22 23">
    <name type="scientific">Chitinophaga cymbidii</name>
    <dbReference type="NCBI Taxonomy" id="1096750"/>
    <lineage>
        <taxon>Bacteria</taxon>
        <taxon>Pseudomonadati</taxon>
        <taxon>Bacteroidota</taxon>
        <taxon>Chitinophagia</taxon>
        <taxon>Chitinophagales</taxon>
        <taxon>Chitinophagaceae</taxon>
        <taxon>Chitinophaga</taxon>
    </lineage>
</organism>
<dbReference type="PANTHER" id="PTHR12592">
    <property type="entry name" value="ATP-DEPENDENT (S)-NAD(P)H-HYDRATE DEHYDRATASE FAMILY MEMBER"/>
    <property type="match status" value="1"/>
</dbReference>
<dbReference type="InterPro" id="IPR004443">
    <property type="entry name" value="YjeF_N_dom"/>
</dbReference>
<comment type="catalytic activity">
    <reaction evidence="1 18 19">
        <text>(6R)-NADHX = (6S)-NADHX</text>
        <dbReference type="Rhea" id="RHEA:32215"/>
        <dbReference type="ChEBI" id="CHEBI:64074"/>
        <dbReference type="ChEBI" id="CHEBI:64075"/>
        <dbReference type="EC" id="5.1.99.6"/>
    </reaction>
</comment>
<evidence type="ECO:0000256" key="7">
    <source>
        <dbReference type="ARBA" id="ARBA00022840"/>
    </source>
</evidence>
<dbReference type="GO" id="GO:0052856">
    <property type="term" value="F:NAD(P)HX epimerase activity"/>
    <property type="evidence" value="ECO:0007669"/>
    <property type="project" value="UniProtKB-UniRule"/>
</dbReference>
<dbReference type="HAMAP" id="MF_01966">
    <property type="entry name" value="NADHX_epimerase"/>
    <property type="match status" value="1"/>
</dbReference>
<dbReference type="NCBIfam" id="TIGR00196">
    <property type="entry name" value="yjeF_cterm"/>
    <property type="match status" value="1"/>
</dbReference>
<keyword evidence="8 17" id="KW-0521">NADP</keyword>
<feature type="binding site" evidence="18">
    <location>
        <begin position="58"/>
        <end position="62"/>
    </location>
    <ligand>
        <name>(6S)-NADPHX</name>
        <dbReference type="ChEBI" id="CHEBI:64076"/>
    </ligand>
</feature>
<dbReference type="InterPro" id="IPR029056">
    <property type="entry name" value="Ribokinase-like"/>
</dbReference>
<feature type="binding site" evidence="17">
    <location>
        <position position="439"/>
    </location>
    <ligand>
        <name>AMP</name>
        <dbReference type="ChEBI" id="CHEBI:456215"/>
    </ligand>
</feature>
<evidence type="ECO:0000256" key="19">
    <source>
        <dbReference type="PIRNR" id="PIRNR017184"/>
    </source>
</evidence>
<comment type="caution">
    <text evidence="18">Lacks conserved residue(s) required for the propagation of feature annotation.</text>
</comment>
<dbReference type="NCBIfam" id="TIGR00197">
    <property type="entry name" value="yjeF_nterm"/>
    <property type="match status" value="1"/>
</dbReference>
<keyword evidence="12 17" id="KW-0456">Lyase</keyword>
<feature type="binding site" evidence="17">
    <location>
        <position position="259"/>
    </location>
    <ligand>
        <name>(6S)-NADPHX</name>
        <dbReference type="ChEBI" id="CHEBI:64076"/>
    </ligand>
</feature>
<dbReference type="PROSITE" id="PS01050">
    <property type="entry name" value="YJEF_C_2"/>
    <property type="match status" value="1"/>
</dbReference>
<dbReference type="HAMAP" id="MF_01965">
    <property type="entry name" value="NADHX_dehydratase"/>
    <property type="match status" value="1"/>
</dbReference>
<dbReference type="InterPro" id="IPR030677">
    <property type="entry name" value="Nnr"/>
</dbReference>
<evidence type="ECO:0000256" key="2">
    <source>
        <dbReference type="ARBA" id="ARBA00000909"/>
    </source>
</evidence>
<comment type="similarity">
    <text evidence="18">Belongs to the NnrE/AIBP family.</text>
</comment>
<dbReference type="InterPro" id="IPR036652">
    <property type="entry name" value="YjeF_N_dom_sf"/>
</dbReference>
<evidence type="ECO:0000313" key="22">
    <source>
        <dbReference type="EMBL" id="GEP96836.1"/>
    </source>
</evidence>
<dbReference type="AlphaFoldDB" id="A0A512RMB0"/>
<evidence type="ECO:0000259" key="21">
    <source>
        <dbReference type="PROSITE" id="PS51385"/>
    </source>
</evidence>
<dbReference type="EMBL" id="BKAU01000003">
    <property type="protein sequence ID" value="GEP96836.1"/>
    <property type="molecule type" value="Genomic_DNA"/>
</dbReference>
<dbReference type="GO" id="GO:0110051">
    <property type="term" value="P:metabolite repair"/>
    <property type="evidence" value="ECO:0007669"/>
    <property type="project" value="TreeGrafter"/>
</dbReference>
<keyword evidence="13" id="KW-0511">Multifunctional enzyme</keyword>
<evidence type="ECO:0000259" key="20">
    <source>
        <dbReference type="PROSITE" id="PS51383"/>
    </source>
</evidence>
<evidence type="ECO:0000256" key="13">
    <source>
        <dbReference type="ARBA" id="ARBA00023268"/>
    </source>
</evidence>
<dbReference type="Gene3D" id="3.40.1190.20">
    <property type="match status" value="1"/>
</dbReference>
<dbReference type="RefSeq" id="WP_146863703.1">
    <property type="nucleotide sequence ID" value="NZ_BKAU01000003.1"/>
</dbReference>
<comment type="similarity">
    <text evidence="3 19">In the N-terminal section; belongs to the NnrE/AIBP family.</text>
</comment>
<dbReference type="InterPro" id="IPR017953">
    <property type="entry name" value="Carbohydrate_kinase_pred_CS"/>
</dbReference>
<evidence type="ECO:0000256" key="10">
    <source>
        <dbReference type="ARBA" id="ARBA00023027"/>
    </source>
</evidence>
<keyword evidence="11 18" id="KW-0413">Isomerase</keyword>
<comment type="catalytic activity">
    <reaction evidence="2 18 19">
        <text>(6R)-NADPHX = (6S)-NADPHX</text>
        <dbReference type="Rhea" id="RHEA:32227"/>
        <dbReference type="ChEBI" id="CHEBI:64076"/>
        <dbReference type="ChEBI" id="CHEBI:64077"/>
        <dbReference type="EC" id="5.1.99.6"/>
    </reaction>
</comment>
<feature type="binding site" evidence="18">
    <location>
        <position position="160"/>
    </location>
    <ligand>
        <name>K(+)</name>
        <dbReference type="ChEBI" id="CHEBI:29103"/>
    </ligand>
</feature>
<dbReference type="EC" id="4.2.1.136" evidence="19"/>
<evidence type="ECO:0000256" key="12">
    <source>
        <dbReference type="ARBA" id="ARBA00023239"/>
    </source>
</evidence>
<comment type="subunit">
    <text evidence="17">Homotetramer.</text>
</comment>
<dbReference type="PROSITE" id="PS51385">
    <property type="entry name" value="YJEF_N"/>
    <property type="match status" value="1"/>
</dbReference>
<evidence type="ECO:0000256" key="15">
    <source>
        <dbReference type="ARBA" id="ARBA00048238"/>
    </source>
</evidence>
<evidence type="ECO:0000256" key="5">
    <source>
        <dbReference type="ARBA" id="ARBA00022723"/>
    </source>
</evidence>
<keyword evidence="9 18" id="KW-0630">Potassium</keyword>
<proteinExistence type="inferred from homology"/>
<keyword evidence="10 17" id="KW-0520">NAD</keyword>
<feature type="binding site" evidence="17">
    <location>
        <position position="375"/>
    </location>
    <ligand>
        <name>(6S)-NADPHX</name>
        <dbReference type="ChEBI" id="CHEBI:64076"/>
    </ligand>
</feature>
<feature type="binding site" evidence="18">
    <location>
        <position position="122"/>
    </location>
    <ligand>
        <name>K(+)</name>
        <dbReference type="ChEBI" id="CHEBI:29103"/>
    </ligand>
</feature>
<dbReference type="EC" id="5.1.99.6" evidence="19"/>
<accession>A0A512RMB0</accession>
<evidence type="ECO:0000256" key="9">
    <source>
        <dbReference type="ARBA" id="ARBA00022958"/>
    </source>
</evidence>
<dbReference type="SUPFAM" id="SSF53613">
    <property type="entry name" value="Ribokinase-like"/>
    <property type="match status" value="1"/>
</dbReference>
<feature type="binding site" evidence="18">
    <location>
        <begin position="126"/>
        <end position="132"/>
    </location>
    <ligand>
        <name>(6S)-NADPHX</name>
        <dbReference type="ChEBI" id="CHEBI:64076"/>
    </ligand>
</feature>
<evidence type="ECO:0000256" key="17">
    <source>
        <dbReference type="HAMAP-Rule" id="MF_01965"/>
    </source>
</evidence>
<evidence type="ECO:0000256" key="16">
    <source>
        <dbReference type="ARBA" id="ARBA00049209"/>
    </source>
</evidence>
<dbReference type="GO" id="GO:0005524">
    <property type="term" value="F:ATP binding"/>
    <property type="evidence" value="ECO:0007669"/>
    <property type="project" value="UniProtKB-UniRule"/>
</dbReference>
<keyword evidence="23" id="KW-1185">Reference proteome</keyword>